<sequence length="189" mass="20521">MPRTDDTTTRPGRSDPQTGRRGLRLVGEVVGEVVDVVETPRRPSRADDASAQSDRVRRGRNAHREWEVSAENRAAASIETVDARWVLAVRAADALEGGRAAVLKPEVRARLLASAKTMGLRPFDANLILAVVQDSARQGRPPSDAATIGRLSLVAPPERSRKRWSAPSIVLLLALSAVWAVALVWWLVG</sequence>
<protein>
    <submittedName>
        <fullName evidence="3">Uncharacterized protein</fullName>
    </submittedName>
</protein>
<evidence type="ECO:0000256" key="1">
    <source>
        <dbReference type="SAM" id="MobiDB-lite"/>
    </source>
</evidence>
<evidence type="ECO:0000313" key="3">
    <source>
        <dbReference type="EMBL" id="VAX41798.1"/>
    </source>
</evidence>
<feature type="transmembrane region" description="Helical" evidence="2">
    <location>
        <begin position="169"/>
        <end position="188"/>
    </location>
</feature>
<reference evidence="3" key="1">
    <citation type="submission" date="2018-06" db="EMBL/GenBank/DDBJ databases">
        <authorList>
            <person name="Zhirakovskaya E."/>
        </authorList>
    </citation>
    <scope>NUCLEOTIDE SEQUENCE</scope>
</reference>
<accession>A0A3B1DZG6</accession>
<proteinExistence type="predicted"/>
<keyword evidence="2" id="KW-0472">Membrane</keyword>
<feature type="region of interest" description="Disordered" evidence="1">
    <location>
        <begin position="1"/>
        <end position="24"/>
    </location>
</feature>
<feature type="compositionally biased region" description="Low complexity" evidence="1">
    <location>
        <begin position="9"/>
        <end position="24"/>
    </location>
</feature>
<dbReference type="AlphaFoldDB" id="A0A3B1DZG6"/>
<name>A0A3B1DZG6_9ZZZZ</name>
<feature type="region of interest" description="Disordered" evidence="1">
    <location>
        <begin position="36"/>
        <end position="63"/>
    </location>
</feature>
<gene>
    <name evidence="3" type="ORF">MNBD_PLANCTO03-1809</name>
</gene>
<evidence type="ECO:0000256" key="2">
    <source>
        <dbReference type="SAM" id="Phobius"/>
    </source>
</evidence>
<keyword evidence="2" id="KW-0812">Transmembrane</keyword>
<feature type="compositionally biased region" description="Basic and acidic residues" evidence="1">
    <location>
        <begin position="38"/>
        <end position="48"/>
    </location>
</feature>
<dbReference type="EMBL" id="UOGK01000594">
    <property type="protein sequence ID" value="VAX41798.1"/>
    <property type="molecule type" value="Genomic_DNA"/>
</dbReference>
<organism evidence="3">
    <name type="scientific">hydrothermal vent metagenome</name>
    <dbReference type="NCBI Taxonomy" id="652676"/>
    <lineage>
        <taxon>unclassified sequences</taxon>
        <taxon>metagenomes</taxon>
        <taxon>ecological metagenomes</taxon>
    </lineage>
</organism>
<keyword evidence="2" id="KW-1133">Transmembrane helix</keyword>